<comment type="caution">
    <text evidence="2">The sequence shown here is derived from an EMBL/GenBank/DDBJ whole genome shotgun (WGS) entry which is preliminary data.</text>
</comment>
<feature type="compositionally biased region" description="Basic and acidic residues" evidence="1">
    <location>
        <begin position="82"/>
        <end position="95"/>
    </location>
</feature>
<dbReference type="EMBL" id="AMZH03014657">
    <property type="protein sequence ID" value="RRT47261.1"/>
    <property type="molecule type" value="Genomic_DNA"/>
</dbReference>
<name>A0A426Y6W2_ENSVE</name>
<evidence type="ECO:0000313" key="2">
    <source>
        <dbReference type="EMBL" id="RRT47261.1"/>
    </source>
</evidence>
<reference evidence="2 3" key="1">
    <citation type="journal article" date="2014" name="Agronomy (Basel)">
        <title>A Draft Genome Sequence for Ensete ventricosum, the Drought-Tolerant Tree Against Hunger.</title>
        <authorList>
            <person name="Harrison J."/>
            <person name="Moore K.A."/>
            <person name="Paszkiewicz K."/>
            <person name="Jones T."/>
            <person name="Grant M."/>
            <person name="Ambacheew D."/>
            <person name="Muzemil S."/>
            <person name="Studholme D.J."/>
        </authorList>
    </citation>
    <scope>NUCLEOTIDE SEQUENCE [LARGE SCALE GENOMIC DNA]</scope>
</reference>
<organism evidence="2 3">
    <name type="scientific">Ensete ventricosum</name>
    <name type="common">Abyssinian banana</name>
    <name type="synonym">Musa ensete</name>
    <dbReference type="NCBI Taxonomy" id="4639"/>
    <lineage>
        <taxon>Eukaryota</taxon>
        <taxon>Viridiplantae</taxon>
        <taxon>Streptophyta</taxon>
        <taxon>Embryophyta</taxon>
        <taxon>Tracheophyta</taxon>
        <taxon>Spermatophyta</taxon>
        <taxon>Magnoliopsida</taxon>
        <taxon>Liliopsida</taxon>
        <taxon>Zingiberales</taxon>
        <taxon>Musaceae</taxon>
        <taxon>Ensete</taxon>
    </lineage>
</organism>
<proteinExistence type="predicted"/>
<feature type="region of interest" description="Disordered" evidence="1">
    <location>
        <begin position="1"/>
        <end position="122"/>
    </location>
</feature>
<accession>A0A426Y6W2</accession>
<protein>
    <submittedName>
        <fullName evidence="2">Uncharacterized protein</fullName>
    </submittedName>
</protein>
<evidence type="ECO:0000256" key="1">
    <source>
        <dbReference type="SAM" id="MobiDB-lite"/>
    </source>
</evidence>
<sequence length="142" mass="14901">MNKLWFIKESSRREETSGGTSRCETSLGRWGGASLSATIPPTVKKPVAAGEEHPPPAVKGPAAAGEGHFAMKQPAEAAGKTPAEEHPAGTEERHAKQSVAEKAIVPSASCKRERKQSMSARESCHLALGEAPKGEALTAVLH</sequence>
<evidence type="ECO:0000313" key="3">
    <source>
        <dbReference type="Proteomes" id="UP000287651"/>
    </source>
</evidence>
<dbReference type="AlphaFoldDB" id="A0A426Y6W2"/>
<dbReference type="Proteomes" id="UP000287651">
    <property type="component" value="Unassembled WGS sequence"/>
</dbReference>
<gene>
    <name evidence="2" type="ORF">B296_00036749</name>
</gene>